<dbReference type="FunFam" id="1.10.10.520:FF:000002">
    <property type="entry name" value="SUMO-activating enzyme subunit 2"/>
    <property type="match status" value="1"/>
</dbReference>
<proteinExistence type="inferred from homology"/>
<accession>A0A6J2VHH3</accession>
<evidence type="ECO:0000259" key="19">
    <source>
        <dbReference type="Pfam" id="PF00899"/>
    </source>
</evidence>
<reference evidence="23" key="1">
    <citation type="submission" date="2025-08" db="UniProtKB">
        <authorList>
            <consortium name="RefSeq"/>
        </authorList>
    </citation>
    <scope>IDENTIFICATION</scope>
</reference>
<evidence type="ECO:0000256" key="7">
    <source>
        <dbReference type="ARBA" id="ARBA00022786"/>
    </source>
</evidence>
<dbReference type="InterPro" id="IPR023318">
    <property type="entry name" value="Ub_act_enz_dom_a_sf"/>
</dbReference>
<dbReference type="FunFam" id="3.40.50.720:FF:000618">
    <property type="entry name" value="SUMO-activating enzyme subunit 2"/>
    <property type="match status" value="1"/>
</dbReference>
<dbReference type="FunCoup" id="A0A6J2VHH3">
    <property type="interactions" value="2460"/>
</dbReference>
<dbReference type="AlphaFoldDB" id="A0A6J2VHH3"/>
<organism evidence="22 23">
    <name type="scientific">Chanos chanos</name>
    <name type="common">Milkfish</name>
    <name type="synonym">Mugil chanos</name>
    <dbReference type="NCBI Taxonomy" id="29144"/>
    <lineage>
        <taxon>Eukaryota</taxon>
        <taxon>Metazoa</taxon>
        <taxon>Chordata</taxon>
        <taxon>Craniata</taxon>
        <taxon>Vertebrata</taxon>
        <taxon>Euteleostomi</taxon>
        <taxon>Actinopterygii</taxon>
        <taxon>Neopterygii</taxon>
        <taxon>Teleostei</taxon>
        <taxon>Ostariophysi</taxon>
        <taxon>Gonorynchiformes</taxon>
        <taxon>Chanidae</taxon>
        <taxon>Chanos</taxon>
    </lineage>
</organism>
<evidence type="ECO:0000256" key="11">
    <source>
        <dbReference type="ARBA" id="ARBA00026003"/>
    </source>
</evidence>
<feature type="cross-link" description="Glycyl lysine isopeptide (Lys-Gly) (interchain with G-Cter in SUMO)" evidence="16">
    <location>
        <position position="258"/>
    </location>
</feature>
<keyword evidence="4" id="KW-0808">Transferase</keyword>
<feature type="cross-link" description="Glycyl lysine isopeptide (Lys-Gly) (interchain with G-Cter in SUMO1); alternate" evidence="16">
    <location>
        <position position="237"/>
    </location>
</feature>
<gene>
    <name evidence="23" type="primary">uba2</name>
</gene>
<comment type="pathway">
    <text evidence="2 12">Protein modification; protein sumoylation.</text>
</comment>
<evidence type="ECO:0000256" key="15">
    <source>
        <dbReference type="PIRSR" id="PIRSR039133-3"/>
    </source>
</evidence>
<evidence type="ECO:0000259" key="20">
    <source>
        <dbReference type="Pfam" id="PF14732"/>
    </source>
</evidence>
<dbReference type="Pfam" id="PF14732">
    <property type="entry name" value="UAE_UbL"/>
    <property type="match status" value="1"/>
</dbReference>
<dbReference type="GO" id="GO:0031510">
    <property type="term" value="C:SUMO activating enzyme complex"/>
    <property type="evidence" value="ECO:0007669"/>
    <property type="project" value="UniProtKB-UniRule"/>
</dbReference>
<evidence type="ECO:0000256" key="10">
    <source>
        <dbReference type="ARBA" id="ARBA00023242"/>
    </source>
</evidence>
<feature type="binding site" evidence="14">
    <location>
        <position position="73"/>
    </location>
    <ligand>
        <name>ATP</name>
        <dbReference type="ChEBI" id="CHEBI:30616"/>
    </ligand>
</feature>
<dbReference type="InterPro" id="IPR032426">
    <property type="entry name" value="UBA2_C"/>
</dbReference>
<dbReference type="Pfam" id="PF00899">
    <property type="entry name" value="ThiF"/>
    <property type="match status" value="1"/>
</dbReference>
<dbReference type="SUPFAM" id="SSF69572">
    <property type="entry name" value="Activating enzymes of the ubiquitin-like proteins"/>
    <property type="match status" value="1"/>
</dbReference>
<feature type="binding site" evidence="15">
    <location>
        <position position="446"/>
    </location>
    <ligand>
        <name>Zn(2+)</name>
        <dbReference type="ChEBI" id="CHEBI:29105"/>
    </ligand>
</feature>
<dbReference type="RefSeq" id="XP_030632410.1">
    <property type="nucleotide sequence ID" value="XM_030776550.1"/>
</dbReference>
<evidence type="ECO:0000313" key="22">
    <source>
        <dbReference type="Proteomes" id="UP000504632"/>
    </source>
</evidence>
<dbReference type="GO" id="GO:0019948">
    <property type="term" value="F:SUMO activating enzyme activity"/>
    <property type="evidence" value="ECO:0007669"/>
    <property type="project" value="UniProtKB-UniRule"/>
</dbReference>
<feature type="binding site" evidence="14">
    <location>
        <begin position="25"/>
        <end position="30"/>
    </location>
    <ligand>
        <name>ATP</name>
        <dbReference type="ChEBI" id="CHEBI:30616"/>
    </ligand>
</feature>
<dbReference type="InterPro" id="IPR042449">
    <property type="entry name" value="Ub-E1_IAD_1"/>
</dbReference>
<dbReference type="GO" id="GO:0016740">
    <property type="term" value="F:transferase activity"/>
    <property type="evidence" value="ECO:0007669"/>
    <property type="project" value="UniProtKB-KW"/>
</dbReference>
<keyword evidence="9 12" id="KW-0067">ATP-binding</keyword>
<comment type="similarity">
    <text evidence="3 12">Belongs to the ubiquitin-activating E1 family.</text>
</comment>
<dbReference type="Gene3D" id="1.10.10.520">
    <property type="entry name" value="Ubiquitin activating enzymes (Uba3). Chain: B, domain 2"/>
    <property type="match status" value="1"/>
</dbReference>
<evidence type="ECO:0000256" key="3">
    <source>
        <dbReference type="ARBA" id="ARBA00005673"/>
    </source>
</evidence>
<evidence type="ECO:0000256" key="14">
    <source>
        <dbReference type="PIRSR" id="PIRSR039133-2"/>
    </source>
</evidence>
<evidence type="ECO:0000256" key="17">
    <source>
        <dbReference type="PROSITE-ProRule" id="PRU10132"/>
    </source>
</evidence>
<evidence type="ECO:0000256" key="13">
    <source>
        <dbReference type="PIRSR" id="PIRSR039133-1"/>
    </source>
</evidence>
<dbReference type="EC" id="2.3.2.-" evidence="12"/>
<feature type="active site" description="Glycyl thioester intermediate" evidence="13 17">
    <location>
        <position position="174"/>
    </location>
</feature>
<evidence type="ECO:0000256" key="16">
    <source>
        <dbReference type="PIRSR" id="PIRSR039133-4"/>
    </source>
</evidence>
<dbReference type="Pfam" id="PF16195">
    <property type="entry name" value="UBA2_C"/>
    <property type="match status" value="1"/>
</dbReference>
<dbReference type="PIRSF" id="PIRSF039133">
    <property type="entry name" value="SUMO_E1B"/>
    <property type="match status" value="1"/>
</dbReference>
<feature type="cross-link" description="Glycyl lysine isopeptide (Lys-Gly) (interchain with G-Cter in SUMO1)" evidence="16">
    <location>
        <position position="425"/>
    </location>
</feature>
<dbReference type="GO" id="GO:0005524">
    <property type="term" value="F:ATP binding"/>
    <property type="evidence" value="ECO:0007669"/>
    <property type="project" value="UniProtKB-UniRule"/>
</dbReference>
<evidence type="ECO:0000256" key="5">
    <source>
        <dbReference type="ARBA" id="ARBA00022723"/>
    </source>
</evidence>
<evidence type="ECO:0000313" key="23">
    <source>
        <dbReference type="RefSeq" id="XP_030632410.1"/>
    </source>
</evidence>
<dbReference type="InterPro" id="IPR000594">
    <property type="entry name" value="ThiF_NAD_FAD-bd"/>
</dbReference>
<feature type="cross-link" description="Glycyl lysine isopeptide (Lys-Gly) (interchain with G-Cter in SUMO)" evidence="16">
    <location>
        <position position="191"/>
    </location>
</feature>
<feature type="compositionally biased region" description="Polar residues" evidence="18">
    <location>
        <begin position="572"/>
        <end position="586"/>
    </location>
</feature>
<feature type="domain" description="THIF-type NAD/FAD binding fold" evidence="19">
    <location>
        <begin position="8"/>
        <end position="428"/>
    </location>
</feature>
<dbReference type="InterPro" id="IPR035985">
    <property type="entry name" value="Ubiquitin-activating_enz"/>
</dbReference>
<evidence type="ECO:0000256" key="8">
    <source>
        <dbReference type="ARBA" id="ARBA00022833"/>
    </source>
</evidence>
<evidence type="ECO:0000256" key="1">
    <source>
        <dbReference type="ARBA" id="ARBA00004123"/>
    </source>
</evidence>
<sequence length="654" mass="72056">MVQLVGALRKELADSLSTCRVLVVGAGGIGCELLKNLVLTGFKNIEVIDLDTIDVSNLNRQFLFQKKHVGKSKAQVAKESVLKFCPTANITAYHDSIMNPDYNVEFFRNFMLVMNALDNRAARNHVNRMCLAADIPLIESGTAGYLGQVTVIKKGLTECYECQPKPTQKTFPGCTIRNTPSEPIHCIVWAKYLFNQLFGEEDADQEVSPDTADPEAAWNPEETAARATASDQDGDIKRVSTKEWARSTGYDPVKLFNKLFKDDIMYLLTMDKLWRKRKAPLPLDWAEIHQLSEFGILQRAALDVEEVSGSGLKDQQVLSARGYAQLFSRSVETLRSQLAEKGDGAELVWDKDDPPAMDFVTAAANLRMHVFSMNMKSRFDVKSMAGNIIPAIATTNAVIAGLIVLEALKILSGDLEQCRTIFLNKQPNPRKKLLVPCALDPPNASCYVCASKPEVTVKLSVHKTLVQGLQDKILKEKFGMVAPDVQIEDGKGTILISSEEGETEANNSKFLSEFGIRNGSRLQADDFLQDYTLFVNILHCEDMEKDVEFEVVGDAPEKAPAPSAQEEGKSVANGNKDSAQPSTSSKAAAEQDDVLIVDSDEEPSSSNMDVSTETGGLKRKLHDAETGETASKRKRLDQQQQQPADNDDDIIALD</sequence>
<dbReference type="FunFam" id="3.10.290.20:FF:000002">
    <property type="entry name" value="SUMO-activating enzyme subunit 2"/>
    <property type="match status" value="1"/>
</dbReference>
<dbReference type="FunFam" id="3.50.50.80:FF:000002">
    <property type="entry name" value="SUMO-activating enzyme subunit 2"/>
    <property type="match status" value="1"/>
</dbReference>
<feature type="domain" description="SUMO-activating enzyme subunit 2 C-terminal" evidence="21">
    <location>
        <begin position="554"/>
        <end position="649"/>
    </location>
</feature>
<feature type="binding site" evidence="14">
    <location>
        <begin position="57"/>
        <end position="60"/>
    </location>
    <ligand>
        <name>ATP</name>
        <dbReference type="ChEBI" id="CHEBI:30616"/>
    </ligand>
</feature>
<dbReference type="GO" id="GO:0046872">
    <property type="term" value="F:metal ion binding"/>
    <property type="evidence" value="ECO:0007669"/>
    <property type="project" value="UniProtKB-KW"/>
</dbReference>
<feature type="binding site" evidence="15">
    <location>
        <position position="159"/>
    </location>
    <ligand>
        <name>Zn(2+)</name>
        <dbReference type="ChEBI" id="CHEBI:29105"/>
    </ligand>
</feature>
<evidence type="ECO:0000256" key="4">
    <source>
        <dbReference type="ARBA" id="ARBA00022679"/>
    </source>
</evidence>
<keyword evidence="5 12" id="KW-0479">Metal-binding</keyword>
<feature type="domain" description="Ubiquitin/SUMO-activating enzyme ubiquitin-like" evidence="20">
    <location>
        <begin position="457"/>
        <end position="543"/>
    </location>
</feature>
<dbReference type="InterPro" id="IPR045886">
    <property type="entry name" value="ThiF/MoeB/HesA"/>
</dbReference>
<evidence type="ECO:0000256" key="6">
    <source>
        <dbReference type="ARBA" id="ARBA00022741"/>
    </source>
</evidence>
<dbReference type="InterPro" id="IPR028077">
    <property type="entry name" value="UAE_UbL_dom"/>
</dbReference>
<dbReference type="GO" id="GO:0005737">
    <property type="term" value="C:cytoplasm"/>
    <property type="evidence" value="ECO:0007669"/>
    <property type="project" value="TreeGrafter"/>
</dbReference>
<feature type="binding site" evidence="14">
    <location>
        <begin position="96"/>
        <end position="97"/>
    </location>
    <ligand>
        <name>ATP</name>
        <dbReference type="ChEBI" id="CHEBI:30616"/>
    </ligand>
</feature>
<dbReference type="GO" id="GO:0016925">
    <property type="term" value="P:protein sumoylation"/>
    <property type="evidence" value="ECO:0007669"/>
    <property type="project" value="UniProtKB-UniRule"/>
</dbReference>
<feature type="binding site" evidence="14">
    <location>
        <begin position="118"/>
        <end position="123"/>
    </location>
    <ligand>
        <name>ATP</name>
        <dbReference type="ChEBI" id="CHEBI:30616"/>
    </ligand>
</feature>
<keyword evidence="6 12" id="KW-0547">Nucleotide-binding</keyword>
<evidence type="ECO:0000256" key="12">
    <source>
        <dbReference type="PIRNR" id="PIRNR039133"/>
    </source>
</evidence>
<keyword evidence="10 12" id="KW-0539">Nucleus</keyword>
<dbReference type="UniPathway" id="UPA00886"/>
<evidence type="ECO:0000256" key="18">
    <source>
        <dbReference type="SAM" id="MobiDB-lite"/>
    </source>
</evidence>
<feature type="binding site" evidence="15">
    <location>
        <position position="449"/>
    </location>
    <ligand>
        <name>Zn(2+)</name>
        <dbReference type="ChEBI" id="CHEBI:29105"/>
    </ligand>
</feature>
<dbReference type="InterPro" id="IPR030661">
    <property type="entry name" value="Uba2"/>
</dbReference>
<feature type="compositionally biased region" description="Polar residues" evidence="18">
    <location>
        <begin position="604"/>
        <end position="614"/>
    </location>
</feature>
<dbReference type="Proteomes" id="UP000504632">
    <property type="component" value="Chromosome 1"/>
</dbReference>
<feature type="binding site" evidence="15">
    <location>
        <position position="162"/>
    </location>
    <ligand>
        <name>Zn(2+)</name>
        <dbReference type="ChEBI" id="CHEBI:29105"/>
    </ligand>
</feature>
<keyword evidence="22" id="KW-1185">Reference proteome</keyword>
<dbReference type="GeneID" id="115813877"/>
<dbReference type="PANTHER" id="PTHR10953:SF5">
    <property type="entry name" value="SUMO-ACTIVATING ENZYME SUBUNIT 2"/>
    <property type="match status" value="1"/>
</dbReference>
<dbReference type="Gene3D" id="3.10.290.20">
    <property type="entry name" value="Ubiquitin-like 2 activating enzyme e1b. Chain: B, domain 3"/>
    <property type="match status" value="1"/>
</dbReference>
<dbReference type="OrthoDB" id="10255449at2759"/>
<keyword evidence="7 12" id="KW-0833">Ubl conjugation pathway</keyword>
<dbReference type="CDD" id="cd01489">
    <property type="entry name" value="Uba2_SUMO"/>
    <property type="match status" value="1"/>
</dbReference>
<comment type="function">
    <text evidence="12">The heterodimer acts as an E1 ligase for SUMO1, SUMO2, SUMO3, and probably SUMO4. It mediates ATP-dependent activation of SUMO proteins followed by formation of a thioester bond between a SUMO protein and a conserved active site cysteine residue on UBA2/SAE2.</text>
</comment>
<protein>
    <recommendedName>
        <fullName evidence="12">SUMO-activating enzyme subunit 2</fullName>
        <ecNumber evidence="12">2.3.2.-</ecNumber>
    </recommendedName>
</protein>
<evidence type="ECO:0000259" key="21">
    <source>
        <dbReference type="Pfam" id="PF16195"/>
    </source>
</evidence>
<feature type="region of interest" description="Disordered" evidence="18">
    <location>
        <begin position="557"/>
        <end position="654"/>
    </location>
</feature>
<dbReference type="CTD" id="10054"/>
<dbReference type="PANTHER" id="PTHR10953">
    <property type="entry name" value="UBIQUITIN-ACTIVATING ENZYME E1"/>
    <property type="match status" value="1"/>
</dbReference>
<dbReference type="InParanoid" id="A0A6J2VHH3"/>
<feature type="cross-link" description="Glycyl lysine isopeptide (Lys-Gly) (interchain with G-Cter in SUMO1)" evidence="16">
    <location>
        <position position="165"/>
    </location>
</feature>
<dbReference type="PROSITE" id="PS00865">
    <property type="entry name" value="UBIQUITIN_ACTIVAT_2"/>
    <property type="match status" value="1"/>
</dbReference>
<feature type="compositionally biased region" description="Acidic residues" evidence="18">
    <location>
        <begin position="645"/>
        <end position="654"/>
    </location>
</feature>
<evidence type="ECO:0000256" key="2">
    <source>
        <dbReference type="ARBA" id="ARBA00004718"/>
    </source>
</evidence>
<feature type="cross-link" description="Glycyl lysine isopeptide (Lys-Gly) (interchain with G-Cter in SUMO)" evidence="16">
    <location>
        <position position="632"/>
    </location>
</feature>
<feature type="compositionally biased region" description="Acidic residues" evidence="18">
    <location>
        <begin position="590"/>
        <end position="603"/>
    </location>
</feature>
<feature type="region of interest" description="Disordered" evidence="18">
    <location>
        <begin position="203"/>
        <end position="234"/>
    </location>
</feature>
<evidence type="ECO:0000256" key="9">
    <source>
        <dbReference type="ARBA" id="ARBA00022840"/>
    </source>
</evidence>
<dbReference type="Gene3D" id="3.50.50.80">
    <property type="entry name" value="Ubiquitin-activating enzyme E1, inactive adenylation domain, subdomain 1"/>
    <property type="match status" value="1"/>
</dbReference>
<feature type="binding site" evidence="14">
    <location>
        <position position="49"/>
    </location>
    <ligand>
        <name>ATP</name>
        <dbReference type="ChEBI" id="CHEBI:30616"/>
    </ligand>
</feature>
<comment type="subcellular location">
    <subcellularLocation>
        <location evidence="1 12">Nucleus</location>
    </subcellularLocation>
</comment>
<dbReference type="InterPro" id="IPR033127">
    <property type="entry name" value="UBQ-activ_enz_E1_Cys_AS"/>
</dbReference>
<keyword evidence="8 12" id="KW-0862">Zinc</keyword>
<comment type="subunit">
    <text evidence="11">Heterodimer of SAE1 and UBA2/SAE2. The heterodimer corresponds to the two domains that are encoded on a single polypeptide chain in ubiquitin-activating enzyme E1. Interacts with UBE2I.</text>
</comment>
<keyword evidence="12" id="KW-0832">Ubl conjugation</keyword>
<name>A0A6J2VHH3_CHACN</name>